<name>A0A1I8J3F6_9PLAT</name>
<dbReference type="InterPro" id="IPR051581">
    <property type="entry name" value="Ca-bind"/>
</dbReference>
<dbReference type="AlphaFoldDB" id="A0A1I8J3F6"/>
<organism evidence="1 2">
    <name type="scientific">Macrostomum lignano</name>
    <dbReference type="NCBI Taxonomy" id="282301"/>
    <lineage>
        <taxon>Eukaryota</taxon>
        <taxon>Metazoa</taxon>
        <taxon>Spiralia</taxon>
        <taxon>Lophotrochozoa</taxon>
        <taxon>Platyhelminthes</taxon>
        <taxon>Rhabditophora</taxon>
        <taxon>Macrostomorpha</taxon>
        <taxon>Macrostomida</taxon>
        <taxon>Macrostomidae</taxon>
        <taxon>Macrostomum</taxon>
    </lineage>
</organism>
<dbReference type="SUPFAM" id="SSF47473">
    <property type="entry name" value="EF-hand"/>
    <property type="match status" value="2"/>
</dbReference>
<dbReference type="Proteomes" id="UP000095280">
    <property type="component" value="Unplaced"/>
</dbReference>
<dbReference type="PANTHER" id="PTHR34524">
    <property type="entry name" value="CALCYPHOSIN"/>
    <property type="match status" value="1"/>
</dbReference>
<dbReference type="PROSITE" id="PS00018">
    <property type="entry name" value="EF_HAND_1"/>
    <property type="match status" value="3"/>
</dbReference>
<dbReference type="WBParaSite" id="maker-uti_cns_0045654-snap-gene-1.17-mRNA-1">
    <property type="protein sequence ID" value="maker-uti_cns_0045654-snap-gene-1.17-mRNA-1"/>
    <property type="gene ID" value="maker-uti_cns_0045654-snap-gene-1.17"/>
</dbReference>
<accession>A0A1I8J3F6</accession>
<evidence type="ECO:0000313" key="1">
    <source>
        <dbReference type="Proteomes" id="UP000095280"/>
    </source>
</evidence>
<dbReference type="STRING" id="282301.A0A1I8J3F6"/>
<sequence>MSLATSKTEQEFPECKFSDFWVRKMRTFYRQTDAVGNGYLCLDDMIEISTTILDSFPKMNSFNGDSLVKAMIDFWFGFMCTSVDEHHRCNHQLLENDFIENMKRVVNTTFKEKFFESIVTPIFKAADCDEDGLISNLEFKTLMQAFKVIDRDSDTIFKIQDTDRKGKMSLATFRATWANYFFSEDQKTGLKVFGPLVNYKRPEDFGEVGCGPFWEGKMRCMFRRLDISGEGRISCQDFIQIARSLCQRGHLDRKKSNAVMRAILTIWVKYIALDKDGKHFASINEKDFIKNMRALINGEFRHEIDQFGWTFFKAVETSGDGYIQLQEYRNIQEAWGVSREEADGFYKVLDVDKDGRLSSDEYLNAWCDYFLGEDPQSKFRALFGPVITKPPEAR</sequence>
<keyword evidence="1" id="KW-1185">Reference proteome</keyword>
<dbReference type="InterPro" id="IPR002048">
    <property type="entry name" value="EF_hand_dom"/>
</dbReference>
<dbReference type="Pfam" id="PF13833">
    <property type="entry name" value="EF-hand_8"/>
    <property type="match status" value="1"/>
</dbReference>
<dbReference type="SMART" id="SM00054">
    <property type="entry name" value="EFh"/>
    <property type="match status" value="4"/>
</dbReference>
<proteinExistence type="predicted"/>
<evidence type="ECO:0000313" key="2">
    <source>
        <dbReference type="WBParaSite" id="maker-uti_cns_0045654-snap-gene-1.17-mRNA-1"/>
    </source>
</evidence>
<dbReference type="GO" id="GO:0005509">
    <property type="term" value="F:calcium ion binding"/>
    <property type="evidence" value="ECO:0007669"/>
    <property type="project" value="InterPro"/>
</dbReference>
<dbReference type="PROSITE" id="PS50222">
    <property type="entry name" value="EF_HAND_2"/>
    <property type="match status" value="3"/>
</dbReference>
<reference evidence="2" key="1">
    <citation type="submission" date="2016-11" db="UniProtKB">
        <authorList>
            <consortium name="WormBaseParasite"/>
        </authorList>
    </citation>
    <scope>IDENTIFICATION</scope>
</reference>
<dbReference type="OrthoDB" id="6242242at2759"/>
<protein>
    <submittedName>
        <fullName evidence="2">Sarcoplasmic calcium-binding protein</fullName>
    </submittedName>
</protein>
<dbReference type="InterPro" id="IPR011992">
    <property type="entry name" value="EF-hand-dom_pair"/>
</dbReference>
<dbReference type="Gene3D" id="1.10.238.10">
    <property type="entry name" value="EF-hand"/>
    <property type="match status" value="2"/>
</dbReference>
<dbReference type="InterPro" id="IPR018247">
    <property type="entry name" value="EF_Hand_1_Ca_BS"/>
</dbReference>
<dbReference type="Pfam" id="PF13202">
    <property type="entry name" value="EF-hand_5"/>
    <property type="match status" value="2"/>
</dbReference>